<comment type="caution">
    <text evidence="1">The sequence shown here is derived from an EMBL/GenBank/DDBJ whole genome shotgun (WGS) entry which is preliminary data.</text>
</comment>
<accession>A0ABR4ZXK5</accession>
<reference evidence="1 2" key="1">
    <citation type="submission" date="2014-08" db="EMBL/GenBank/DDBJ databases">
        <title>Methylacidiphilum kamchatkense strain Kam1 draft genome sequence.</title>
        <authorList>
            <person name="Birkeland N.-K."/>
            <person name="Erikstad H.A."/>
        </authorList>
    </citation>
    <scope>NUCLEOTIDE SEQUENCE [LARGE SCALE GENOMIC DNA]</scope>
    <source>
        <strain evidence="1 2">Kam1</strain>
    </source>
</reference>
<evidence type="ECO:0000313" key="1">
    <source>
        <dbReference type="EMBL" id="KIE58962.1"/>
    </source>
</evidence>
<dbReference type="Proteomes" id="UP000031594">
    <property type="component" value="Unassembled WGS sequence"/>
</dbReference>
<name>A0ABR4ZXK5_9BACT</name>
<gene>
    <name evidence="1" type="ORF">A946_02590</name>
</gene>
<organism evidence="1 2">
    <name type="scientific">Methylacidiphilum kamchatkense Kam1</name>
    <dbReference type="NCBI Taxonomy" id="1202785"/>
    <lineage>
        <taxon>Bacteria</taxon>
        <taxon>Pseudomonadati</taxon>
        <taxon>Verrucomicrobiota</taxon>
        <taxon>Methylacidiphilae</taxon>
        <taxon>Methylacidiphilales</taxon>
        <taxon>Methylacidiphilaceae</taxon>
        <taxon>Methylacidiphilum (ex Ratnadevi et al. 2023)</taxon>
    </lineage>
</organism>
<evidence type="ECO:0000313" key="2">
    <source>
        <dbReference type="Proteomes" id="UP000031594"/>
    </source>
</evidence>
<dbReference type="EMBL" id="JQNX01000002">
    <property type="protein sequence ID" value="KIE58962.1"/>
    <property type="molecule type" value="Genomic_DNA"/>
</dbReference>
<sequence>MLFSKDTGRTPLECSIAALEATTSIVYVETRLANRGWICLTSSPFLFPSIAKQDPNSLLFKFTG</sequence>
<proteinExistence type="predicted"/>
<keyword evidence="2" id="KW-1185">Reference proteome</keyword>
<protein>
    <submittedName>
        <fullName evidence="1">Uncharacterized protein</fullName>
    </submittedName>
</protein>